<dbReference type="PROSITE" id="PS51318">
    <property type="entry name" value="TAT"/>
    <property type="match status" value="1"/>
</dbReference>
<proteinExistence type="predicted"/>
<dbReference type="Gene3D" id="3.40.50.1820">
    <property type="entry name" value="alpha/beta hydrolase"/>
    <property type="match status" value="1"/>
</dbReference>
<sequence>MTRATTRRALVVGGLLTTAYAAASPVSGAVSGPVVRRVAAASTLPVPLVDHPDVTVELRLSGQGLVATIEPVAARSGPLPLAIYHHGLGRDTEAVLLRRSTAPIRAHLLAAAMGGYRVVVSDFGGFLWGNECNHRHLDTVIRAHRRAGGAPGPVALIGSSMGGAAVLSYAGTHRRDVACVVALQPALNLAALRRRGVPVDRAFGGRYSNAVHGPRSSPTVIARDRRSLYRGMPIRVWAGSLDHIATPALVRRFEALVRRGRNPQVETTILPGLRHGDELIGAVPSEDLVGFLHRHLPVPPLVAPTEPVDPVEPAEPWES</sequence>
<accession>A0ABT8ERU5</accession>
<protein>
    <recommendedName>
        <fullName evidence="2">AB hydrolase-1 domain-containing protein</fullName>
    </recommendedName>
</protein>
<evidence type="ECO:0000313" key="4">
    <source>
        <dbReference type="Proteomes" id="UP001168537"/>
    </source>
</evidence>
<dbReference type="SUPFAM" id="SSF53474">
    <property type="entry name" value="alpha/beta-Hydrolases"/>
    <property type="match status" value="1"/>
</dbReference>
<dbReference type="Pfam" id="PF00561">
    <property type="entry name" value="Abhydrolase_1"/>
    <property type="match status" value="1"/>
</dbReference>
<dbReference type="InterPro" id="IPR000073">
    <property type="entry name" value="AB_hydrolase_1"/>
</dbReference>
<keyword evidence="4" id="KW-1185">Reference proteome</keyword>
<dbReference type="EMBL" id="JAUHJR010000002">
    <property type="protein sequence ID" value="MDN4160736.1"/>
    <property type="molecule type" value="Genomic_DNA"/>
</dbReference>
<feature type="signal peptide" evidence="1">
    <location>
        <begin position="1"/>
        <end position="23"/>
    </location>
</feature>
<dbReference type="Proteomes" id="UP001168537">
    <property type="component" value="Unassembled WGS sequence"/>
</dbReference>
<name>A0ABT8ERU5_9ACTN</name>
<comment type="caution">
    <text evidence="3">The sequence shown here is derived from an EMBL/GenBank/DDBJ whole genome shotgun (WGS) entry which is preliminary data.</text>
</comment>
<dbReference type="InterPro" id="IPR029058">
    <property type="entry name" value="AB_hydrolase_fold"/>
</dbReference>
<evidence type="ECO:0000259" key="2">
    <source>
        <dbReference type="Pfam" id="PF00561"/>
    </source>
</evidence>
<dbReference type="InterPro" id="IPR006311">
    <property type="entry name" value="TAT_signal"/>
</dbReference>
<keyword evidence="1" id="KW-0732">Signal</keyword>
<dbReference type="RefSeq" id="WP_300959625.1">
    <property type="nucleotide sequence ID" value="NZ_JAUHJR010000002.1"/>
</dbReference>
<evidence type="ECO:0000256" key="1">
    <source>
        <dbReference type="SAM" id="SignalP"/>
    </source>
</evidence>
<gene>
    <name evidence="3" type="ORF">QWY29_05170</name>
</gene>
<evidence type="ECO:0000313" key="3">
    <source>
        <dbReference type="EMBL" id="MDN4160736.1"/>
    </source>
</evidence>
<organism evidence="3 4">
    <name type="scientific">Nocardioides abyssi</name>
    <dbReference type="NCBI Taxonomy" id="3058370"/>
    <lineage>
        <taxon>Bacteria</taxon>
        <taxon>Bacillati</taxon>
        <taxon>Actinomycetota</taxon>
        <taxon>Actinomycetes</taxon>
        <taxon>Propionibacteriales</taxon>
        <taxon>Nocardioidaceae</taxon>
        <taxon>Nocardioides</taxon>
    </lineage>
</organism>
<feature type="chain" id="PRO_5047335152" description="AB hydrolase-1 domain-containing protein" evidence="1">
    <location>
        <begin position="24"/>
        <end position="319"/>
    </location>
</feature>
<feature type="domain" description="AB hydrolase-1" evidence="2">
    <location>
        <begin position="106"/>
        <end position="216"/>
    </location>
</feature>
<reference evidence="3" key="1">
    <citation type="submission" date="2023-06" db="EMBL/GenBank/DDBJ databases">
        <title>Draft genome sequence of Nocardioides sp. SOB72.</title>
        <authorList>
            <person name="Zhang G."/>
        </authorList>
    </citation>
    <scope>NUCLEOTIDE SEQUENCE</scope>
    <source>
        <strain evidence="3">SOB72</strain>
    </source>
</reference>